<feature type="region of interest" description="Disordered" evidence="2">
    <location>
        <begin position="238"/>
        <end position="269"/>
    </location>
</feature>
<dbReference type="PANTHER" id="PTHR33493">
    <property type="entry name" value="LATE EMBRYOGENESIS ABUNDANT PROTEIN 6-RELATED"/>
    <property type="match status" value="1"/>
</dbReference>
<feature type="compositionally biased region" description="Polar residues" evidence="2">
    <location>
        <begin position="130"/>
        <end position="145"/>
    </location>
</feature>
<evidence type="ECO:0000313" key="3">
    <source>
        <dbReference type="EMBL" id="KAK2965554.1"/>
    </source>
</evidence>
<evidence type="ECO:0000256" key="2">
    <source>
        <dbReference type="SAM" id="MobiDB-lite"/>
    </source>
</evidence>
<accession>A0AA88Q8I2</accession>
<comment type="caution">
    <text evidence="3">The sequence shown here is derived from an EMBL/GenBank/DDBJ whole genome shotgun (WGS) entry which is preliminary data.</text>
</comment>
<feature type="compositionally biased region" description="Basic and acidic residues" evidence="2">
    <location>
        <begin position="54"/>
        <end position="63"/>
    </location>
</feature>
<organism evidence="3 4">
    <name type="scientific">Escallonia rubra</name>
    <dbReference type="NCBI Taxonomy" id="112253"/>
    <lineage>
        <taxon>Eukaryota</taxon>
        <taxon>Viridiplantae</taxon>
        <taxon>Streptophyta</taxon>
        <taxon>Embryophyta</taxon>
        <taxon>Tracheophyta</taxon>
        <taxon>Spermatophyta</taxon>
        <taxon>Magnoliopsida</taxon>
        <taxon>eudicotyledons</taxon>
        <taxon>Gunneridae</taxon>
        <taxon>Pentapetalae</taxon>
        <taxon>asterids</taxon>
        <taxon>campanulids</taxon>
        <taxon>Escalloniales</taxon>
        <taxon>Escalloniaceae</taxon>
        <taxon>Escallonia</taxon>
    </lineage>
</organism>
<dbReference type="PANTHER" id="PTHR33493:SF2">
    <property type="entry name" value="LATE EMBRYOGENESIS ABUNDANT PROTEIN 46"/>
    <property type="match status" value="1"/>
</dbReference>
<feature type="region of interest" description="Disordered" evidence="2">
    <location>
        <begin position="130"/>
        <end position="190"/>
    </location>
</feature>
<dbReference type="EMBL" id="JAVXUO010003212">
    <property type="protein sequence ID" value="KAK2965554.1"/>
    <property type="molecule type" value="Genomic_DNA"/>
</dbReference>
<feature type="region of interest" description="Disordered" evidence="2">
    <location>
        <begin position="54"/>
        <end position="73"/>
    </location>
</feature>
<protein>
    <submittedName>
        <fullName evidence="3">Uncharacterized protein</fullName>
    </submittedName>
</protein>
<dbReference type="Pfam" id="PF03760">
    <property type="entry name" value="LEA_1"/>
    <property type="match status" value="2"/>
</dbReference>
<proteinExistence type="inferred from homology"/>
<dbReference type="InterPro" id="IPR005513">
    <property type="entry name" value="LEA_1"/>
</dbReference>
<dbReference type="GO" id="GO:0009793">
    <property type="term" value="P:embryo development ending in seed dormancy"/>
    <property type="evidence" value="ECO:0007669"/>
    <property type="project" value="InterPro"/>
</dbReference>
<comment type="similarity">
    <text evidence="1">Belongs to the LEA type 1 family.</text>
</comment>
<dbReference type="AlphaFoldDB" id="A0AA88Q8I2"/>
<name>A0AA88Q8I2_9ASTE</name>
<evidence type="ECO:0000256" key="1">
    <source>
        <dbReference type="ARBA" id="ARBA00010975"/>
    </source>
</evidence>
<gene>
    <name evidence="3" type="ORF">RJ640_016696</name>
</gene>
<dbReference type="Proteomes" id="UP001187471">
    <property type="component" value="Unassembled WGS sequence"/>
</dbReference>
<evidence type="ECO:0000313" key="4">
    <source>
        <dbReference type="Proteomes" id="UP001187471"/>
    </source>
</evidence>
<keyword evidence="4" id="KW-1185">Reference proteome</keyword>
<sequence>MKPQTLLLSFYPWNAGEGQVAAGKESTLAAVKETAANIAASAKAGLEKTKAVVEEKPEGDKMQSGKSPAAAAKETAANIAASAKSGLEKTKAAVEEKVEKLTASDPVGKDMATLRKEDKIRWAELKKQEAYSQNAVASVDPSQGYTAEADPTDYPPIHDAKPGHGTAQRPTGSQMQARLDHGPMQHAQPSGYVTEDVVGSHYPVGTSVGVVGSQQPVGVNTGLGRTPIYRNFVASPVVTPSPRPSSEKVIDGRGTTTTPSPTVALDGDRDQILFTPSMITPARPDLVLEKIYDRGTVADRYS</sequence>
<reference evidence="3" key="1">
    <citation type="submission" date="2022-12" db="EMBL/GenBank/DDBJ databases">
        <title>Draft genome assemblies for two species of Escallonia (Escalloniales).</title>
        <authorList>
            <person name="Chanderbali A."/>
            <person name="Dervinis C."/>
            <person name="Anghel I."/>
            <person name="Soltis D."/>
            <person name="Soltis P."/>
            <person name="Zapata F."/>
        </authorList>
    </citation>
    <scope>NUCLEOTIDE SEQUENCE</scope>
    <source>
        <strain evidence="3">UCBG92.1500</strain>
        <tissue evidence="3">Leaf</tissue>
    </source>
</reference>